<keyword evidence="7" id="KW-1185">Reference proteome</keyword>
<evidence type="ECO:0000256" key="5">
    <source>
        <dbReference type="ARBA" id="ARBA00023014"/>
    </source>
</evidence>
<dbReference type="Proteomes" id="UP001141950">
    <property type="component" value="Unassembled WGS sequence"/>
</dbReference>
<evidence type="ECO:0000313" key="6">
    <source>
        <dbReference type="EMBL" id="MCR2802278.1"/>
    </source>
</evidence>
<comment type="caution">
    <text evidence="6">The sequence shown here is derived from an EMBL/GenBank/DDBJ whole genome shotgun (WGS) entry which is preliminary data.</text>
</comment>
<evidence type="ECO:0000256" key="1">
    <source>
        <dbReference type="ARBA" id="ARBA00022485"/>
    </source>
</evidence>
<keyword evidence="5" id="KW-0411">Iron-sulfur</keyword>
<protein>
    <submittedName>
        <fullName evidence="6">FAD-dependent oxidoreductase</fullName>
    </submittedName>
</protein>
<accession>A0A9X2MM66</accession>
<dbReference type="Gene3D" id="3.50.50.60">
    <property type="entry name" value="FAD/NAD(P)-binding domain"/>
    <property type="match status" value="1"/>
</dbReference>
<keyword evidence="1" id="KW-0004">4Fe-4S</keyword>
<keyword evidence="4" id="KW-0408">Iron</keyword>
<dbReference type="AlphaFoldDB" id="A0A9X2MM66"/>
<evidence type="ECO:0000256" key="3">
    <source>
        <dbReference type="ARBA" id="ARBA00023002"/>
    </source>
</evidence>
<reference evidence="6" key="1">
    <citation type="submission" date="2022-08" db="EMBL/GenBank/DDBJ databases">
        <title>The genomic sequence of strain Paenibacillus sp. SCIV0701.</title>
        <authorList>
            <person name="Zhao H."/>
        </authorList>
    </citation>
    <scope>NUCLEOTIDE SEQUENCE</scope>
    <source>
        <strain evidence="6">SCIV0701</strain>
    </source>
</reference>
<gene>
    <name evidence="6" type="ORF">NQZ67_00160</name>
</gene>
<organism evidence="6 7">
    <name type="scientific">Paenibacillus soyae</name>
    <dbReference type="NCBI Taxonomy" id="2969249"/>
    <lineage>
        <taxon>Bacteria</taxon>
        <taxon>Bacillati</taxon>
        <taxon>Bacillota</taxon>
        <taxon>Bacilli</taxon>
        <taxon>Bacillales</taxon>
        <taxon>Paenibacillaceae</taxon>
        <taxon>Paenibacillus</taxon>
    </lineage>
</organism>
<keyword evidence="2" id="KW-0479">Metal-binding</keyword>
<dbReference type="GO" id="GO:0051539">
    <property type="term" value="F:4 iron, 4 sulfur cluster binding"/>
    <property type="evidence" value="ECO:0007669"/>
    <property type="project" value="UniProtKB-KW"/>
</dbReference>
<dbReference type="GO" id="GO:0016491">
    <property type="term" value="F:oxidoreductase activity"/>
    <property type="evidence" value="ECO:0007669"/>
    <property type="project" value="UniProtKB-KW"/>
</dbReference>
<evidence type="ECO:0000313" key="7">
    <source>
        <dbReference type="Proteomes" id="UP001141950"/>
    </source>
</evidence>
<name>A0A9X2MM66_9BACL</name>
<dbReference type="InterPro" id="IPR039650">
    <property type="entry name" value="HdrA-like"/>
</dbReference>
<dbReference type="RefSeq" id="WP_257441754.1">
    <property type="nucleotide sequence ID" value="NZ_JANIPJ010000001.1"/>
</dbReference>
<dbReference type="EMBL" id="JANIPJ010000001">
    <property type="protein sequence ID" value="MCR2802278.1"/>
    <property type="molecule type" value="Genomic_DNA"/>
</dbReference>
<evidence type="ECO:0000256" key="4">
    <source>
        <dbReference type="ARBA" id="ARBA00023004"/>
    </source>
</evidence>
<keyword evidence="3" id="KW-0560">Oxidoreductase</keyword>
<dbReference type="GO" id="GO:0046872">
    <property type="term" value="F:metal ion binding"/>
    <property type="evidence" value="ECO:0007669"/>
    <property type="project" value="UniProtKB-KW"/>
</dbReference>
<evidence type="ECO:0000256" key="2">
    <source>
        <dbReference type="ARBA" id="ARBA00022723"/>
    </source>
</evidence>
<dbReference type="InterPro" id="IPR036188">
    <property type="entry name" value="FAD/NAD-bd_sf"/>
</dbReference>
<dbReference type="Pfam" id="PF12831">
    <property type="entry name" value="FAD_oxidored"/>
    <property type="match status" value="1"/>
</dbReference>
<proteinExistence type="predicted"/>
<dbReference type="PANTHER" id="PTHR43498:SF1">
    <property type="entry name" value="COB--COM HETERODISULFIDE REDUCTASE IRON-SULFUR SUBUNIT A"/>
    <property type="match status" value="1"/>
</dbReference>
<dbReference type="SUPFAM" id="SSF51905">
    <property type="entry name" value="FAD/NAD(P)-binding domain"/>
    <property type="match status" value="1"/>
</dbReference>
<sequence length="644" mass="69643">MKTRTWKLLIPTGIIAIALVALAAVFWQGKPGQSSAGDPLPSPTSITEVPQVEVPKEQYDVIVVGTDPEGVMAAVSASRNGLKTLLVESRNREILGGLFTVGWLNSLDMNWISGSKDYYNKGLFKEWFDQIEGDSFDITTAANAFHSMVEAEENLEVRMGLEKIDPIVEEAADGTIAVNGAKLSMGDGTSVDVSASAVIDATQDADFAAAAGAPFTFGREDIGDNETLMAVTPVYKLTGVTPEVWKDITDTLRNGDDDPLTDANEHSAWGFKEMWQYVSTNPDRIRTRGPNLGRLNDESMLVNAVQIFDVDPFDQASVEEAYEIARKEIPLMLDYMKKIYPALEPVELGDIATELYVRETRHLIGEYRLSVVDLLEQTPHYDDIAYGSYPVDIQSTSPTNTGAVLMDPVKYGVPFRALVPQDVDGLLVVGRSASFDTLPHGSARVVPLGMATGQAAGAAVKIAMDENVTLRELGASETLIKKLQAKLTEQGMDLNPPATEPYAFMSHPQYVGMKAAASMAIAQGGYSNDFALDEPSNPQRMFQNMAGVTKVHKEAIPHLASAATEGMSEEDKKTIPLTLEQAAYTIALALYGDAEPAGSLERLTAEGVLTQASLQTIEDQAKLTNGDVYMLIKDAVQKAAGVTY</sequence>
<dbReference type="PANTHER" id="PTHR43498">
    <property type="entry name" value="FERREDOXIN:COB-COM HETERODISULFIDE REDUCTASE SUBUNIT A"/>
    <property type="match status" value="1"/>
</dbReference>